<accession>A0AAN9NG01</accession>
<name>A0AAN9NG01_PHACN</name>
<evidence type="ECO:0000313" key="1">
    <source>
        <dbReference type="EMBL" id="KAK7372147.1"/>
    </source>
</evidence>
<evidence type="ECO:0000313" key="2">
    <source>
        <dbReference type="Proteomes" id="UP001374584"/>
    </source>
</evidence>
<dbReference type="EMBL" id="JAYMYR010000003">
    <property type="protein sequence ID" value="KAK7372147.1"/>
    <property type="molecule type" value="Genomic_DNA"/>
</dbReference>
<dbReference type="AlphaFoldDB" id="A0AAN9NG01"/>
<organism evidence="1 2">
    <name type="scientific">Phaseolus coccineus</name>
    <name type="common">Scarlet runner bean</name>
    <name type="synonym">Phaseolus multiflorus</name>
    <dbReference type="NCBI Taxonomy" id="3886"/>
    <lineage>
        <taxon>Eukaryota</taxon>
        <taxon>Viridiplantae</taxon>
        <taxon>Streptophyta</taxon>
        <taxon>Embryophyta</taxon>
        <taxon>Tracheophyta</taxon>
        <taxon>Spermatophyta</taxon>
        <taxon>Magnoliopsida</taxon>
        <taxon>eudicotyledons</taxon>
        <taxon>Gunneridae</taxon>
        <taxon>Pentapetalae</taxon>
        <taxon>rosids</taxon>
        <taxon>fabids</taxon>
        <taxon>Fabales</taxon>
        <taxon>Fabaceae</taxon>
        <taxon>Papilionoideae</taxon>
        <taxon>50 kb inversion clade</taxon>
        <taxon>NPAAA clade</taxon>
        <taxon>indigoferoid/millettioid clade</taxon>
        <taxon>Phaseoleae</taxon>
        <taxon>Phaseolus</taxon>
    </lineage>
</organism>
<keyword evidence="2" id="KW-1185">Reference proteome</keyword>
<comment type="caution">
    <text evidence="1">The sequence shown here is derived from an EMBL/GenBank/DDBJ whole genome shotgun (WGS) entry which is preliminary data.</text>
</comment>
<proteinExistence type="predicted"/>
<dbReference type="Proteomes" id="UP001374584">
    <property type="component" value="Unassembled WGS sequence"/>
</dbReference>
<protein>
    <submittedName>
        <fullName evidence="1">Uncharacterized protein</fullName>
    </submittedName>
</protein>
<sequence>MEYLWILIQMVILVIKLKQMILNLMTSGFVVASRWCVAVVASERLSDSWVVAAHHIRRGVLAIFSSLLSPWHKS</sequence>
<gene>
    <name evidence="1" type="ORF">VNO80_05517</name>
</gene>
<reference evidence="1 2" key="1">
    <citation type="submission" date="2024-01" db="EMBL/GenBank/DDBJ databases">
        <title>The genomes of 5 underutilized Papilionoideae crops provide insights into root nodulation and disease resistanc.</title>
        <authorList>
            <person name="Jiang F."/>
        </authorList>
    </citation>
    <scope>NUCLEOTIDE SEQUENCE [LARGE SCALE GENOMIC DNA]</scope>
    <source>
        <strain evidence="1">JINMINGXINNONG_FW02</strain>
        <tissue evidence="1">Leaves</tissue>
    </source>
</reference>